<feature type="binding site" evidence="11">
    <location>
        <position position="672"/>
    </location>
    <ligand>
        <name>Zn(2+)</name>
        <dbReference type="ChEBI" id="CHEBI:29105"/>
    </ligand>
</feature>
<evidence type="ECO:0000259" key="13">
    <source>
        <dbReference type="PROSITE" id="PS50860"/>
    </source>
</evidence>
<keyword evidence="8 11" id="KW-0694">RNA-binding</keyword>
<dbReference type="PRINTS" id="PR00980">
    <property type="entry name" value="TRNASYNTHALA"/>
</dbReference>
<dbReference type="InterPro" id="IPR018164">
    <property type="entry name" value="Ala-tRNA-synth_IIc_N"/>
</dbReference>
<comment type="similarity">
    <text evidence="1 11">Belongs to the class-II aminoacyl-tRNA synthetase family.</text>
</comment>
<dbReference type="Pfam" id="PF02272">
    <property type="entry name" value="DHHA1"/>
    <property type="match status" value="1"/>
</dbReference>
<evidence type="ECO:0000256" key="10">
    <source>
        <dbReference type="ARBA" id="ARBA00023146"/>
    </source>
</evidence>
<dbReference type="Proteomes" id="UP001500968">
    <property type="component" value="Unassembled WGS sequence"/>
</dbReference>
<dbReference type="InterPro" id="IPR012947">
    <property type="entry name" value="tRNA_SAD"/>
</dbReference>
<evidence type="ECO:0000256" key="5">
    <source>
        <dbReference type="ARBA" id="ARBA00022741"/>
    </source>
</evidence>
<dbReference type="Pfam" id="PF07973">
    <property type="entry name" value="tRNA_SAD"/>
    <property type="match status" value="1"/>
</dbReference>
<dbReference type="Gene3D" id="3.30.980.10">
    <property type="entry name" value="Threonyl-trna Synthetase, Chain A, domain 2"/>
    <property type="match status" value="1"/>
</dbReference>
<dbReference type="InterPro" id="IPR045864">
    <property type="entry name" value="aa-tRNA-synth_II/BPL/LPL"/>
</dbReference>
<dbReference type="SUPFAM" id="SSF55681">
    <property type="entry name" value="Class II aaRS and biotin synthetases"/>
    <property type="match status" value="1"/>
</dbReference>
<comment type="catalytic activity">
    <reaction evidence="11">
        <text>tRNA(Ala) + L-alanine + ATP = L-alanyl-tRNA(Ala) + AMP + diphosphate</text>
        <dbReference type="Rhea" id="RHEA:12540"/>
        <dbReference type="Rhea" id="RHEA-COMP:9657"/>
        <dbReference type="Rhea" id="RHEA-COMP:9923"/>
        <dbReference type="ChEBI" id="CHEBI:30616"/>
        <dbReference type="ChEBI" id="CHEBI:33019"/>
        <dbReference type="ChEBI" id="CHEBI:57972"/>
        <dbReference type="ChEBI" id="CHEBI:78442"/>
        <dbReference type="ChEBI" id="CHEBI:78497"/>
        <dbReference type="ChEBI" id="CHEBI:456215"/>
        <dbReference type="EC" id="6.1.1.7"/>
    </reaction>
</comment>
<keyword evidence="5 11" id="KW-0547">Nucleotide-binding</keyword>
<dbReference type="InterPro" id="IPR002318">
    <property type="entry name" value="Ala-tRNA-lgiase_IIc"/>
</dbReference>
<dbReference type="RefSeq" id="WP_324690210.1">
    <property type="nucleotide sequence ID" value="NZ_BAABCR010000015.1"/>
</dbReference>
<dbReference type="Gene3D" id="3.30.54.20">
    <property type="match status" value="1"/>
</dbReference>
<dbReference type="InterPro" id="IPR023033">
    <property type="entry name" value="Ala_tRNA_ligase_euk/bac"/>
</dbReference>
<gene>
    <name evidence="11 14" type="primary">alaS</name>
    <name evidence="14" type="ORF">GCM10022386_23240</name>
</gene>
<comment type="caution">
    <text evidence="14">The sequence shown here is derived from an EMBL/GenBank/DDBJ whole genome shotgun (WGS) entry which is preliminary data.</text>
</comment>
<dbReference type="PANTHER" id="PTHR11777:SF9">
    <property type="entry name" value="ALANINE--TRNA LIGASE, CYTOPLASMIC"/>
    <property type="match status" value="1"/>
</dbReference>
<feature type="coiled-coil region" evidence="12">
    <location>
        <begin position="737"/>
        <end position="772"/>
    </location>
</feature>
<comment type="subcellular location">
    <subcellularLocation>
        <location evidence="11">Cytoplasm</location>
    </subcellularLocation>
</comment>
<comment type="function">
    <text evidence="11">Catalyzes the attachment of alanine to tRNA(Ala) in a two-step reaction: alanine is first activated by ATP to form Ala-AMP and then transferred to the acceptor end of tRNA(Ala). Also edits incorrectly charged Ser-tRNA(Ala) and Gly-tRNA(Ala) via its editing domain.</text>
</comment>
<keyword evidence="6 11" id="KW-0862">Zinc</keyword>
<keyword evidence="7 11" id="KW-0067">ATP-binding</keyword>
<dbReference type="PANTHER" id="PTHR11777">
    <property type="entry name" value="ALANYL-TRNA SYNTHETASE"/>
    <property type="match status" value="1"/>
</dbReference>
<dbReference type="InterPro" id="IPR018162">
    <property type="entry name" value="Ala-tRNA-ligase_IIc_anticod-bd"/>
</dbReference>
<sequence>MKSQDIRKAYLQFFESKGHLIVPSAPIVLKDDPTLMFNNSGMAQFKEFFLGNGTPKSPRIADTQKCLRVSGKHNDLEDVGFDTYHHTMFEMLGNWSFGDYFKKEALAWAWEFLTEVLKLDKDRLYVSVFEGNPAENVPFDQEAFDIWKQYVSEDRIILGNKKDNFWEMGDQGPCGPCSEIHIDLRTDAERAAVSGRSLVNADHPQVVEIWNNVFMEFNRKADGSLEKLPAQHVDTGMGFERLCMAMQNVTSNYDTDVFTPLIAKVEEITGLKYTSNEVKNISEEQNKTNIAIRVIVDHVRAVAFAIADGQLPSNGGAGYVIRRILRRAIRYGFTFLNTKEPFINKLVSVLADQMGDFFPEIKSQQQLVTNVIREEESSFLRTLEQGLQLLDKVVAEASDKEIKGEKVFELYDTFGFPKDLTALILKEKGYSFNESEFDAELQKQKDRSRAASEVSTEDWQVLIPGNVETFVGYDQTENEVKITRIRKVDSKKDGVLYQIVLDNTPFYPEGGGQVGDKGTLVSANETIAIIDTKKENNLILHFAKQLPENVNATFMAKVNTDLRTSTSKNHSATHLMHLALRTVLGTHVEQKGSLVNPNYLRFDFSHFSKVTDEELRQVEASVNAQIEAQLQLGEYRNIPIQEALTKGAMALFGEKYGDTVRMIEFGDSKELCGGIHVKNTAEIWHFKIVSEGAVAAGIRRIEAITGEAVKDFFAQQENALASIKETLKNPQDTLKAVVSLQDENAKLKKQIEQLLKEKAKNLKGELASQLQEINGVKFLATQVDLNAEGAKDLAYELGNLGTNLFLVLATADEDKPMLTCYISKELVAEKNLNAGQVVRELGKYIQGGGGGQPFFATAGGKNVAGIQEALTKAVDFVK</sequence>
<dbReference type="Gene3D" id="3.30.930.10">
    <property type="entry name" value="Bira Bifunctional Protein, Domain 2"/>
    <property type="match status" value="1"/>
</dbReference>
<dbReference type="HAMAP" id="MF_00036_B">
    <property type="entry name" value="Ala_tRNA_synth_B"/>
    <property type="match status" value="1"/>
</dbReference>
<evidence type="ECO:0000256" key="7">
    <source>
        <dbReference type="ARBA" id="ARBA00022840"/>
    </source>
</evidence>
<keyword evidence="12" id="KW-0175">Coiled coil</keyword>
<dbReference type="Gene3D" id="2.40.30.130">
    <property type="match status" value="1"/>
</dbReference>
<evidence type="ECO:0000256" key="2">
    <source>
        <dbReference type="ARBA" id="ARBA00022555"/>
    </source>
</evidence>
<evidence type="ECO:0000256" key="11">
    <source>
        <dbReference type="HAMAP-Rule" id="MF_00036"/>
    </source>
</evidence>
<dbReference type="EC" id="6.1.1.7" evidence="11"/>
<dbReference type="GO" id="GO:0016874">
    <property type="term" value="F:ligase activity"/>
    <property type="evidence" value="ECO:0007669"/>
    <property type="project" value="UniProtKB-KW"/>
</dbReference>
<evidence type="ECO:0000313" key="15">
    <source>
        <dbReference type="Proteomes" id="UP001500968"/>
    </source>
</evidence>
<evidence type="ECO:0000256" key="8">
    <source>
        <dbReference type="ARBA" id="ARBA00022884"/>
    </source>
</evidence>
<feature type="binding site" evidence="11">
    <location>
        <position position="570"/>
    </location>
    <ligand>
        <name>Zn(2+)</name>
        <dbReference type="ChEBI" id="CHEBI:29105"/>
    </ligand>
</feature>
<dbReference type="InterPro" id="IPR050058">
    <property type="entry name" value="Ala-tRNA_ligase"/>
</dbReference>
<dbReference type="CDD" id="cd00673">
    <property type="entry name" value="AlaRS_core"/>
    <property type="match status" value="1"/>
</dbReference>
<dbReference type="SMART" id="SM00863">
    <property type="entry name" value="tRNA_SAD"/>
    <property type="match status" value="1"/>
</dbReference>
<keyword evidence="11" id="KW-0963">Cytoplasm</keyword>
<evidence type="ECO:0000256" key="3">
    <source>
        <dbReference type="ARBA" id="ARBA00022598"/>
    </source>
</evidence>
<dbReference type="SUPFAM" id="SSF101353">
    <property type="entry name" value="Putative anticodon-binding domain of alanyl-tRNA synthetase (AlaRS)"/>
    <property type="match status" value="1"/>
</dbReference>
<evidence type="ECO:0000256" key="9">
    <source>
        <dbReference type="ARBA" id="ARBA00022917"/>
    </source>
</evidence>
<organism evidence="14 15">
    <name type="scientific">Flavobacterium cheonhonense</name>
    <dbReference type="NCBI Taxonomy" id="706185"/>
    <lineage>
        <taxon>Bacteria</taxon>
        <taxon>Pseudomonadati</taxon>
        <taxon>Bacteroidota</taxon>
        <taxon>Flavobacteriia</taxon>
        <taxon>Flavobacteriales</taxon>
        <taxon>Flavobacteriaceae</taxon>
        <taxon>Flavobacterium</taxon>
    </lineage>
</organism>
<dbReference type="InterPro" id="IPR009000">
    <property type="entry name" value="Transl_B-barrel_sf"/>
</dbReference>
<dbReference type="Pfam" id="PF01411">
    <property type="entry name" value="tRNA-synt_2c"/>
    <property type="match status" value="1"/>
</dbReference>
<keyword evidence="10 11" id="KW-0030">Aminoacyl-tRNA synthetase</keyword>
<comment type="cofactor">
    <cofactor evidence="11">
        <name>Zn(2+)</name>
        <dbReference type="ChEBI" id="CHEBI:29105"/>
    </cofactor>
    <text evidence="11">Binds 1 zinc ion per subunit.</text>
</comment>
<dbReference type="InterPro" id="IPR018165">
    <property type="entry name" value="Ala-tRNA-synth_IIc_core"/>
</dbReference>
<dbReference type="SUPFAM" id="SSF55186">
    <property type="entry name" value="ThrRS/AlaRS common domain"/>
    <property type="match status" value="1"/>
</dbReference>
<dbReference type="NCBIfam" id="TIGR00344">
    <property type="entry name" value="alaS"/>
    <property type="match status" value="1"/>
</dbReference>
<proteinExistence type="inferred from homology"/>
<keyword evidence="4 11" id="KW-0479">Metal-binding</keyword>
<evidence type="ECO:0000256" key="12">
    <source>
        <dbReference type="SAM" id="Coils"/>
    </source>
</evidence>
<evidence type="ECO:0000256" key="6">
    <source>
        <dbReference type="ARBA" id="ARBA00022833"/>
    </source>
</evidence>
<keyword evidence="3 11" id="KW-0436">Ligase</keyword>
<name>A0ABP7U6G0_9FLAO</name>
<reference evidence="15" key="1">
    <citation type="journal article" date="2019" name="Int. J. Syst. Evol. Microbiol.">
        <title>The Global Catalogue of Microorganisms (GCM) 10K type strain sequencing project: providing services to taxonomists for standard genome sequencing and annotation.</title>
        <authorList>
            <consortium name="The Broad Institute Genomics Platform"/>
            <consortium name="The Broad Institute Genome Sequencing Center for Infectious Disease"/>
            <person name="Wu L."/>
            <person name="Ma J."/>
        </authorList>
    </citation>
    <scope>NUCLEOTIDE SEQUENCE [LARGE SCALE GENOMIC DNA]</scope>
    <source>
        <strain evidence="15">JCM 17064</strain>
    </source>
</reference>
<dbReference type="EMBL" id="BAABCR010000015">
    <property type="protein sequence ID" value="GAA4036914.1"/>
    <property type="molecule type" value="Genomic_DNA"/>
</dbReference>
<dbReference type="InterPro" id="IPR018163">
    <property type="entry name" value="Thr/Ala-tRNA-synth_IIc_edit"/>
</dbReference>
<dbReference type="InterPro" id="IPR003156">
    <property type="entry name" value="DHHA1_dom"/>
</dbReference>
<comment type="domain">
    <text evidence="11">Consists of three domains; the N-terminal catalytic domain, the editing domain and the C-terminal C-Ala domain. The editing domain removes incorrectly charged amino acids, while the C-Ala domain, along with tRNA(Ala), serves as a bridge to cooperatively bring together the editing and aminoacylation centers thus stimulating deacylation of misacylated tRNAs.</text>
</comment>
<protein>
    <recommendedName>
        <fullName evidence="11">Alanine--tRNA ligase</fullName>
        <ecNumber evidence="11">6.1.1.7</ecNumber>
    </recommendedName>
    <alternativeName>
        <fullName evidence="11">Alanyl-tRNA synthetase</fullName>
        <shortName evidence="11">AlaRS</shortName>
    </alternativeName>
</protein>
<feature type="domain" description="Alanyl-transfer RNA synthetases family profile" evidence="13">
    <location>
        <begin position="1"/>
        <end position="715"/>
    </location>
</feature>
<evidence type="ECO:0000313" key="14">
    <source>
        <dbReference type="EMBL" id="GAA4036914.1"/>
    </source>
</evidence>
<dbReference type="SUPFAM" id="SSF50447">
    <property type="entry name" value="Translation proteins"/>
    <property type="match status" value="1"/>
</dbReference>
<feature type="binding site" evidence="11">
    <location>
        <position position="574"/>
    </location>
    <ligand>
        <name>Zn(2+)</name>
        <dbReference type="ChEBI" id="CHEBI:29105"/>
    </ligand>
</feature>
<evidence type="ECO:0000256" key="4">
    <source>
        <dbReference type="ARBA" id="ARBA00022723"/>
    </source>
</evidence>
<keyword evidence="9 11" id="KW-0648">Protein biosynthesis</keyword>
<dbReference type="Gene3D" id="3.10.310.40">
    <property type="match status" value="1"/>
</dbReference>
<keyword evidence="2 11" id="KW-0820">tRNA-binding</keyword>
<accession>A0ABP7U6G0</accession>
<feature type="binding site" evidence="11">
    <location>
        <position position="676"/>
    </location>
    <ligand>
        <name>Zn(2+)</name>
        <dbReference type="ChEBI" id="CHEBI:29105"/>
    </ligand>
</feature>
<evidence type="ECO:0000256" key="1">
    <source>
        <dbReference type="ARBA" id="ARBA00008226"/>
    </source>
</evidence>
<dbReference type="PROSITE" id="PS50860">
    <property type="entry name" value="AA_TRNA_LIGASE_II_ALA"/>
    <property type="match status" value="1"/>
</dbReference>
<keyword evidence="15" id="KW-1185">Reference proteome</keyword>